<sequence length="84" mass="8376">MPGGADPTLATGSVPEITDPDAVSLPEPELEDAVLSAEVEDEDVRSALAEANAVEGEAQRASDEVGGSSTSGPDLDADPSSGPR</sequence>
<proteinExistence type="predicted"/>
<organism evidence="2 3">
    <name type="scientific">Tersicoccus phoenicis</name>
    <dbReference type="NCBI Taxonomy" id="554083"/>
    <lineage>
        <taxon>Bacteria</taxon>
        <taxon>Bacillati</taxon>
        <taxon>Actinomycetota</taxon>
        <taxon>Actinomycetes</taxon>
        <taxon>Micrococcales</taxon>
        <taxon>Micrococcaceae</taxon>
        <taxon>Tersicoccus</taxon>
    </lineage>
</organism>
<evidence type="ECO:0000313" key="2">
    <source>
        <dbReference type="EMBL" id="OMH27578.1"/>
    </source>
</evidence>
<comment type="caution">
    <text evidence="2">The sequence shown here is derived from an EMBL/GenBank/DDBJ whole genome shotgun (WGS) entry which is preliminary data.</text>
</comment>
<accession>A0A1R1LJ58</accession>
<keyword evidence="3" id="KW-1185">Reference proteome</keyword>
<protein>
    <submittedName>
        <fullName evidence="2">Uncharacterized protein</fullName>
    </submittedName>
</protein>
<reference evidence="2 3" key="1">
    <citation type="submission" date="2016-12" db="EMBL/GenBank/DDBJ databases">
        <title>Draft genome of Tersicoccus phoenicis 1P05MA.</title>
        <authorList>
            <person name="Nakajima Y."/>
            <person name="Yoshizawa S."/>
            <person name="Nakamura K."/>
            <person name="Ogura Y."/>
            <person name="Hayashi T."/>
            <person name="Kogure K."/>
        </authorList>
    </citation>
    <scope>NUCLEOTIDE SEQUENCE [LARGE SCALE GENOMIC DNA]</scope>
    <source>
        <strain evidence="2 3">1p05MA</strain>
    </source>
</reference>
<evidence type="ECO:0000313" key="3">
    <source>
        <dbReference type="Proteomes" id="UP000187085"/>
    </source>
</evidence>
<gene>
    <name evidence="2" type="ORF">BKD30_02685</name>
</gene>
<dbReference type="Proteomes" id="UP000187085">
    <property type="component" value="Unassembled WGS sequence"/>
</dbReference>
<dbReference type="EMBL" id="MRDE01000016">
    <property type="protein sequence ID" value="OMH27578.1"/>
    <property type="molecule type" value="Genomic_DNA"/>
</dbReference>
<feature type="region of interest" description="Disordered" evidence="1">
    <location>
        <begin position="1"/>
        <end position="28"/>
    </location>
</feature>
<evidence type="ECO:0000256" key="1">
    <source>
        <dbReference type="SAM" id="MobiDB-lite"/>
    </source>
</evidence>
<feature type="region of interest" description="Disordered" evidence="1">
    <location>
        <begin position="46"/>
        <end position="84"/>
    </location>
</feature>
<dbReference type="AlphaFoldDB" id="A0A1R1LJ58"/>
<name>A0A1R1LJ58_9MICC</name>